<accession>A0A8D8L2Z7</accession>
<dbReference type="AlphaFoldDB" id="A0A8D8L2Z7"/>
<dbReference type="EMBL" id="HBUE01339606">
    <property type="protein sequence ID" value="CAG6597706.1"/>
    <property type="molecule type" value="Transcribed_RNA"/>
</dbReference>
<dbReference type="EMBL" id="HBUE01232750">
    <property type="protein sequence ID" value="CAG6545543.1"/>
    <property type="molecule type" value="Transcribed_RNA"/>
</dbReference>
<feature type="signal peptide" evidence="1">
    <location>
        <begin position="1"/>
        <end position="19"/>
    </location>
</feature>
<proteinExistence type="predicted"/>
<feature type="chain" id="PRO_5036428306" evidence="1">
    <location>
        <begin position="20"/>
        <end position="154"/>
    </location>
</feature>
<dbReference type="EMBL" id="HBUE01075704">
    <property type="protein sequence ID" value="CAG6474901.1"/>
    <property type="molecule type" value="Transcribed_RNA"/>
</dbReference>
<keyword evidence="1" id="KW-0732">Signal</keyword>
<evidence type="ECO:0000256" key="1">
    <source>
        <dbReference type="SAM" id="SignalP"/>
    </source>
</evidence>
<protein>
    <submittedName>
        <fullName evidence="2">(northern house mosquito) hypothetical protein</fullName>
    </submittedName>
</protein>
<reference evidence="2" key="1">
    <citation type="submission" date="2021-05" db="EMBL/GenBank/DDBJ databases">
        <authorList>
            <person name="Alioto T."/>
            <person name="Alioto T."/>
            <person name="Gomez Garrido J."/>
        </authorList>
    </citation>
    <scope>NUCLEOTIDE SEQUENCE</scope>
</reference>
<name>A0A8D8L2Z7_CULPI</name>
<sequence>MQMLLRIMVVVLIDCGSESESCSTSRNPDRISTIFFNHRTSCLLARRTVQRASTNAGMSCRIRQKLFTVLQHGTLRSGTVLEFCDRALNNSFSFMTFAYIPSRSFERFYRIDRVSAFATQNRPTEAIFSHDVLQPKCARTRLSSQSSFTSSYLS</sequence>
<evidence type="ECO:0000313" key="2">
    <source>
        <dbReference type="EMBL" id="CAG6597706.1"/>
    </source>
</evidence>
<organism evidence="2">
    <name type="scientific">Culex pipiens</name>
    <name type="common">House mosquito</name>
    <dbReference type="NCBI Taxonomy" id="7175"/>
    <lineage>
        <taxon>Eukaryota</taxon>
        <taxon>Metazoa</taxon>
        <taxon>Ecdysozoa</taxon>
        <taxon>Arthropoda</taxon>
        <taxon>Hexapoda</taxon>
        <taxon>Insecta</taxon>
        <taxon>Pterygota</taxon>
        <taxon>Neoptera</taxon>
        <taxon>Endopterygota</taxon>
        <taxon>Diptera</taxon>
        <taxon>Nematocera</taxon>
        <taxon>Culicoidea</taxon>
        <taxon>Culicidae</taxon>
        <taxon>Culicinae</taxon>
        <taxon>Culicini</taxon>
        <taxon>Culex</taxon>
        <taxon>Culex</taxon>
    </lineage>
</organism>